<proteinExistence type="inferred from homology"/>
<evidence type="ECO:0000256" key="8">
    <source>
        <dbReference type="ARBA" id="ARBA00023136"/>
    </source>
</evidence>
<evidence type="ECO:0000256" key="5">
    <source>
        <dbReference type="ARBA" id="ARBA00022741"/>
    </source>
</evidence>
<dbReference type="STRING" id="77020.A0A0M9VR50"/>
<dbReference type="InterPro" id="IPR039421">
    <property type="entry name" value="Type_1_exporter"/>
</dbReference>
<dbReference type="EMBL" id="LGAV01000001">
    <property type="protein sequence ID" value="KOS16265.1"/>
    <property type="molecule type" value="Genomic_DNA"/>
</dbReference>
<dbReference type="GO" id="GO:0005743">
    <property type="term" value="C:mitochondrial inner membrane"/>
    <property type="evidence" value="ECO:0007669"/>
    <property type="project" value="TreeGrafter"/>
</dbReference>
<feature type="domain" description="ABC transmembrane type-1" evidence="11">
    <location>
        <begin position="15"/>
        <end position="303"/>
    </location>
</feature>
<organism evidence="12 13">
    <name type="scientific">Malassezia pachydermatis</name>
    <dbReference type="NCBI Taxonomy" id="77020"/>
    <lineage>
        <taxon>Eukaryota</taxon>
        <taxon>Fungi</taxon>
        <taxon>Dikarya</taxon>
        <taxon>Basidiomycota</taxon>
        <taxon>Ustilaginomycotina</taxon>
        <taxon>Malasseziomycetes</taxon>
        <taxon>Malasseziales</taxon>
        <taxon>Malasseziaceae</taxon>
        <taxon>Malassezia</taxon>
    </lineage>
</organism>
<dbReference type="PROSITE" id="PS00211">
    <property type="entry name" value="ABC_TRANSPORTER_1"/>
    <property type="match status" value="2"/>
</dbReference>
<evidence type="ECO:0000259" key="10">
    <source>
        <dbReference type="PROSITE" id="PS50893"/>
    </source>
</evidence>
<keyword evidence="3" id="KW-0813">Transport</keyword>
<feature type="transmembrane region" description="Helical" evidence="9">
    <location>
        <begin position="792"/>
        <end position="812"/>
    </location>
</feature>
<dbReference type="CDD" id="cd03249">
    <property type="entry name" value="ABC_MTABC3_MDL1_MDL2"/>
    <property type="match status" value="1"/>
</dbReference>
<feature type="transmembrane region" description="Helical" evidence="9">
    <location>
        <begin position="864"/>
        <end position="884"/>
    </location>
</feature>
<evidence type="ECO:0000256" key="6">
    <source>
        <dbReference type="ARBA" id="ARBA00022840"/>
    </source>
</evidence>
<feature type="transmembrane region" description="Helical" evidence="9">
    <location>
        <begin position="744"/>
        <end position="772"/>
    </location>
</feature>
<evidence type="ECO:0000313" key="12">
    <source>
        <dbReference type="EMBL" id="KOS16265.1"/>
    </source>
</evidence>
<dbReference type="Pfam" id="PF00005">
    <property type="entry name" value="ABC_tran"/>
    <property type="match status" value="2"/>
</dbReference>
<dbReference type="PANTHER" id="PTHR43394:SF18">
    <property type="entry name" value="ABC TRANSPORTER B FAMILY MEMBER 11-LIKE"/>
    <property type="match status" value="1"/>
</dbReference>
<dbReference type="SMART" id="SM00382">
    <property type="entry name" value="AAA"/>
    <property type="match status" value="2"/>
</dbReference>
<feature type="transmembrane region" description="Helical" evidence="9">
    <location>
        <begin position="287"/>
        <end position="308"/>
    </location>
</feature>
<dbReference type="Gene3D" id="3.40.50.300">
    <property type="entry name" value="P-loop containing nucleotide triphosphate hydrolases"/>
    <property type="match status" value="2"/>
</dbReference>
<feature type="transmembrane region" description="Helical" evidence="9">
    <location>
        <begin position="247"/>
        <end position="267"/>
    </location>
</feature>
<feature type="transmembrane region" description="Helical" evidence="9">
    <location>
        <begin position="160"/>
        <end position="180"/>
    </location>
</feature>
<dbReference type="CDD" id="cd18578">
    <property type="entry name" value="ABC_6TM_Pgp_ABCB1_D2_like"/>
    <property type="match status" value="1"/>
</dbReference>
<dbReference type="GO" id="GO:0090374">
    <property type="term" value="P:oligopeptide export from mitochondrion"/>
    <property type="evidence" value="ECO:0007669"/>
    <property type="project" value="TreeGrafter"/>
</dbReference>
<evidence type="ECO:0000256" key="2">
    <source>
        <dbReference type="ARBA" id="ARBA00007577"/>
    </source>
</evidence>
<accession>A0A0M9VR50</accession>
<dbReference type="InterPro" id="IPR036640">
    <property type="entry name" value="ABC1_TM_sf"/>
</dbReference>
<dbReference type="InterPro" id="IPR003593">
    <property type="entry name" value="AAA+_ATPase"/>
</dbReference>
<feature type="transmembrane region" description="Helical" evidence="9">
    <location>
        <begin position="135"/>
        <end position="154"/>
    </location>
</feature>
<feature type="transmembrane region" description="Helical" evidence="9">
    <location>
        <begin position="1005"/>
        <end position="1026"/>
    </location>
</feature>
<feature type="transmembrane region" description="Helical" evidence="9">
    <location>
        <begin position="12"/>
        <end position="38"/>
    </location>
</feature>
<dbReference type="FunFam" id="3.40.50.300:FF:000913">
    <property type="entry name" value="ABC multidrug transporter SitT"/>
    <property type="match status" value="1"/>
</dbReference>
<comment type="similarity">
    <text evidence="2">Belongs to the ABC transporter superfamily. ABCB family. Multidrug resistance exporter (TC 3.A.1.201) subfamily.</text>
</comment>
<dbReference type="PROSITE" id="PS50893">
    <property type="entry name" value="ABC_TRANSPORTER_2"/>
    <property type="match status" value="2"/>
</dbReference>
<dbReference type="InterPro" id="IPR017871">
    <property type="entry name" value="ABC_transporter-like_CS"/>
</dbReference>
<evidence type="ECO:0000256" key="7">
    <source>
        <dbReference type="ARBA" id="ARBA00022989"/>
    </source>
</evidence>
<protein>
    <submittedName>
        <fullName evidence="12">Multidrug resistance protein 1</fullName>
    </submittedName>
</protein>
<dbReference type="Gene3D" id="1.20.1560.10">
    <property type="entry name" value="ABC transporter type 1, transmembrane domain"/>
    <property type="match status" value="1"/>
</dbReference>
<dbReference type="GO" id="GO:0005524">
    <property type="term" value="F:ATP binding"/>
    <property type="evidence" value="ECO:0007669"/>
    <property type="project" value="UniProtKB-KW"/>
</dbReference>
<keyword evidence="7 9" id="KW-1133">Transmembrane helix</keyword>
<dbReference type="GeneID" id="28729897"/>
<keyword evidence="5" id="KW-0547">Nucleotide-binding</keyword>
<keyword evidence="4 9" id="KW-0812">Transmembrane</keyword>
<dbReference type="InterPro" id="IPR027417">
    <property type="entry name" value="P-loop_NTPase"/>
</dbReference>
<evidence type="ECO:0000256" key="9">
    <source>
        <dbReference type="SAM" id="Phobius"/>
    </source>
</evidence>
<dbReference type="PANTHER" id="PTHR43394">
    <property type="entry name" value="ATP-DEPENDENT PERMEASE MDL1, MITOCHONDRIAL"/>
    <property type="match status" value="1"/>
</dbReference>
<feature type="transmembrane region" description="Helical" evidence="9">
    <location>
        <begin position="967"/>
        <end position="993"/>
    </location>
</feature>
<gene>
    <name evidence="12" type="ORF">Malapachy_3553</name>
</gene>
<dbReference type="Pfam" id="PF00664">
    <property type="entry name" value="ABC_membrane"/>
    <property type="match status" value="2"/>
</dbReference>
<dbReference type="Proteomes" id="UP000037751">
    <property type="component" value="Unassembled WGS sequence"/>
</dbReference>
<evidence type="ECO:0000256" key="3">
    <source>
        <dbReference type="ARBA" id="ARBA00022448"/>
    </source>
</evidence>
<comment type="caution">
    <text evidence="12">The sequence shown here is derived from an EMBL/GenBank/DDBJ whole genome shotgun (WGS) entry which is preliminary data.</text>
</comment>
<keyword evidence="13" id="KW-1185">Reference proteome</keyword>
<comment type="subcellular location">
    <subcellularLocation>
        <location evidence="1">Membrane</location>
        <topology evidence="1">Multi-pass membrane protein</topology>
    </subcellularLocation>
</comment>
<evidence type="ECO:0000313" key="13">
    <source>
        <dbReference type="Proteomes" id="UP000037751"/>
    </source>
</evidence>
<dbReference type="RefSeq" id="XP_017993897.1">
    <property type="nucleotide sequence ID" value="XM_018138021.1"/>
</dbReference>
<feature type="domain" description="ABC transporter" evidence="10">
    <location>
        <begin position="350"/>
        <end position="625"/>
    </location>
</feature>
<evidence type="ECO:0000256" key="1">
    <source>
        <dbReference type="ARBA" id="ARBA00004141"/>
    </source>
</evidence>
<dbReference type="CDD" id="cd18577">
    <property type="entry name" value="ABC_6TM_Pgp_ABCB1_D1_like"/>
    <property type="match status" value="1"/>
</dbReference>
<evidence type="ECO:0000256" key="4">
    <source>
        <dbReference type="ARBA" id="ARBA00022692"/>
    </source>
</evidence>
<reference evidence="12 13" key="1">
    <citation type="submission" date="2015-07" db="EMBL/GenBank/DDBJ databases">
        <title>Draft Genome Sequence of Malassezia furfur CBS1878 and Malassezia pachydermatis CBS1879.</title>
        <authorList>
            <person name="Triana S."/>
            <person name="Ohm R."/>
            <person name="Gonzalez A."/>
            <person name="DeCock H."/>
            <person name="Restrepo S."/>
            <person name="Celis A."/>
        </authorList>
    </citation>
    <scope>NUCLEOTIDE SEQUENCE [LARGE SCALE GENOMIC DNA]</scope>
    <source>
        <strain evidence="12 13">CBS 1879</strain>
    </source>
</reference>
<keyword evidence="8 9" id="KW-0472">Membrane</keyword>
<feature type="transmembrane region" description="Helical" evidence="9">
    <location>
        <begin position="58"/>
        <end position="81"/>
    </location>
</feature>
<feature type="transmembrane region" description="Helical" evidence="9">
    <location>
        <begin position="890"/>
        <end position="909"/>
    </location>
</feature>
<dbReference type="GO" id="GO:0016887">
    <property type="term" value="F:ATP hydrolysis activity"/>
    <property type="evidence" value="ECO:0007669"/>
    <property type="project" value="InterPro"/>
</dbReference>
<dbReference type="OrthoDB" id="6500128at2759"/>
<keyword evidence="6" id="KW-0067">ATP-binding</keyword>
<dbReference type="GO" id="GO:0015421">
    <property type="term" value="F:ABC-type oligopeptide transporter activity"/>
    <property type="evidence" value="ECO:0007669"/>
    <property type="project" value="TreeGrafter"/>
</dbReference>
<dbReference type="PROSITE" id="PS50929">
    <property type="entry name" value="ABC_TM1F"/>
    <property type="match status" value="2"/>
</dbReference>
<sequence length="1310" mass="145474">MKPWQFLKHPYTCYVLGIFFGLSSGVCIGAIDIVYGYWTQNTTHHVDNLQPAMHYNDMLAWVSVIIGAYSFISNWLFLVLLSHGSHQLATGLRNHYFAAALVQDPTYYDEHGPGSIATHANRDITLLRASFGEKLGYLLNAIGTIITCLIMALSRAPVHAGVLLSMFVFSCLVLTVLGILSDRVTSTVLAVDSRLSTFIEQVIASVRVVHSFELTQTLIERMRSLYIKPLARVVTIRSLVRGGDLSAMYFVVTALYALGFWWGSILINEGRERMDSVISSFFNYLNMLFSLTMVISHFQSILESLTTLHKMRLTIERHPRIDVRSTEGRILGMPRTKELPINMPTYTPSFALEHVTFAYPSRPYVASLKDVSIDFKPGTVTALVGPSGSGKSTITSLLSREYDPDSVQDLPEDRVKALLEASEKTDIVPGQGRVLFGGVNVRELNVRWMRSQISVVRQNPQMFSGTIAENVAMGLSAGLAMSFSMEDPEVREKVIAALKKAEAWDFVSKLPEGMDTYISGGRNVHLSGGQRQRIAIARALVREPQVLCLDEATSALDSSTEEKIKENLKVEQELRGMTTIIVAHRLSTIQHADQIVVMKNGQVVERGTHSQLLELRHGTYHKMVMHNRAASGLTADEEEDDDAPMDLASSWRPKHVKRMNYTEEAESPMLSYVQNANHIQHDVASRGGSGLMSASWDASERRNEPSQLYALEQEEKARAMPDIEVGPPESKKTIHFVSLLRKQWWLIVIGSLLATCLAVSFPIVAWLSGYAIESLGFSDLQRMRHDTDKWSLWFFIISIINIFLGFGASFFLETASERLSDHIKVRSLQALMSQEVAFFDQKEHSSGALGAAIFNHASNIGASMGVVLCQLIISLGNLLSSFIMAMVMGWLLAIVTLPALISLLVAGYINVRLMEKYESVVQEPIDRTSTYIAEVIDAIGTVNSLGREADVLDHFEKESENVKPFGATLAIAAAAFSYAQFALYGLAALLMYWGVTLLKEGHVEAFNVFAVFEGIFVAVFASVRLTTFTPDIARARYSFHVVRRWLSRTPRVAAIDSVAVWPPSGPRDIVFRDVELRYPQRPNHAAIQNLNLVIPENSTVAFCGTSGSGKSSTLSLLQRFYDPARGTITYGGMDLRSIPMHQWRAEMAFVSQDPVLYEGTLRWNLLLGATEPENVTDADIEEACRKACVWDFAMALPEGLDTMIGLKGSMLSGGQRQRVCIARALLRRPKILLLDEATSALDPESEVLVQRALDNASANCTTVTIAHRLSTIRSADMICVVEDGQIVEQGTHETLLQKRGRYFELVEAQL</sequence>
<name>A0A0M9VR50_9BASI</name>
<dbReference type="FunFam" id="3.40.50.300:FF:000836">
    <property type="entry name" value="ABC transporter B family member 25"/>
    <property type="match status" value="1"/>
</dbReference>
<dbReference type="VEuPathDB" id="FungiDB:Malapachy_3553"/>
<evidence type="ECO:0000259" key="11">
    <source>
        <dbReference type="PROSITE" id="PS50929"/>
    </source>
</evidence>
<dbReference type="InterPro" id="IPR011527">
    <property type="entry name" value="ABC1_TM_dom"/>
</dbReference>
<feature type="domain" description="ABC transporter" evidence="10">
    <location>
        <begin position="1069"/>
        <end position="1308"/>
    </location>
</feature>
<feature type="domain" description="ABC transmembrane type-1" evidence="11">
    <location>
        <begin position="748"/>
        <end position="1034"/>
    </location>
</feature>
<dbReference type="SUPFAM" id="SSF90123">
    <property type="entry name" value="ABC transporter transmembrane region"/>
    <property type="match status" value="2"/>
</dbReference>
<dbReference type="SUPFAM" id="SSF52540">
    <property type="entry name" value="P-loop containing nucleoside triphosphate hydrolases"/>
    <property type="match status" value="2"/>
</dbReference>
<dbReference type="InterPro" id="IPR003439">
    <property type="entry name" value="ABC_transporter-like_ATP-bd"/>
</dbReference>